<feature type="transmembrane region" description="Helical" evidence="7">
    <location>
        <begin position="162"/>
        <end position="188"/>
    </location>
</feature>
<feature type="compositionally biased region" description="Pro residues" evidence="6">
    <location>
        <begin position="263"/>
        <end position="272"/>
    </location>
</feature>
<keyword evidence="4 7" id="KW-1133">Transmembrane helix</keyword>
<comment type="similarity">
    <text evidence="2">Belongs to the MS4A family.</text>
</comment>
<evidence type="ECO:0008006" key="10">
    <source>
        <dbReference type="Google" id="ProtNLM"/>
    </source>
</evidence>
<dbReference type="Proteomes" id="UP001066276">
    <property type="component" value="Chromosome 4_2"/>
</dbReference>
<dbReference type="EMBL" id="JANPWB010000008">
    <property type="protein sequence ID" value="KAJ1166771.1"/>
    <property type="molecule type" value="Genomic_DNA"/>
</dbReference>
<organism evidence="8 9">
    <name type="scientific">Pleurodeles waltl</name>
    <name type="common">Iberian ribbed newt</name>
    <dbReference type="NCBI Taxonomy" id="8319"/>
    <lineage>
        <taxon>Eukaryota</taxon>
        <taxon>Metazoa</taxon>
        <taxon>Chordata</taxon>
        <taxon>Craniata</taxon>
        <taxon>Vertebrata</taxon>
        <taxon>Euteleostomi</taxon>
        <taxon>Amphibia</taxon>
        <taxon>Batrachia</taxon>
        <taxon>Caudata</taxon>
        <taxon>Salamandroidea</taxon>
        <taxon>Salamandridae</taxon>
        <taxon>Pleurodelinae</taxon>
        <taxon>Pleurodeles</taxon>
    </lineage>
</organism>
<evidence type="ECO:0000256" key="3">
    <source>
        <dbReference type="ARBA" id="ARBA00022692"/>
    </source>
</evidence>
<dbReference type="InterPro" id="IPR030417">
    <property type="entry name" value="MS4A"/>
</dbReference>
<accession>A0AAV7SRP3</accession>
<evidence type="ECO:0000256" key="6">
    <source>
        <dbReference type="SAM" id="MobiDB-lite"/>
    </source>
</evidence>
<keyword evidence="9" id="KW-1185">Reference proteome</keyword>
<dbReference type="InterPro" id="IPR007237">
    <property type="entry name" value="CD20-like"/>
</dbReference>
<dbReference type="GO" id="GO:0016020">
    <property type="term" value="C:membrane"/>
    <property type="evidence" value="ECO:0007669"/>
    <property type="project" value="UniProtKB-SubCell"/>
</dbReference>
<keyword evidence="3 7" id="KW-0812">Transmembrane</keyword>
<dbReference type="PANTHER" id="PTHR23320:SF128">
    <property type="entry name" value="MEMBRANE-SPANNING 4-DOMAINS SUBFAMILY A MEMBER 4A"/>
    <property type="match status" value="1"/>
</dbReference>
<evidence type="ECO:0000256" key="5">
    <source>
        <dbReference type="ARBA" id="ARBA00023136"/>
    </source>
</evidence>
<dbReference type="PANTHER" id="PTHR23320">
    <property type="entry name" value="MEMBRANE-SPANNING 4-DOMAINS SUBFAMILY A MS4A -RELATED"/>
    <property type="match status" value="1"/>
</dbReference>
<feature type="region of interest" description="Disordered" evidence="6">
    <location>
        <begin position="263"/>
        <end position="282"/>
    </location>
</feature>
<feature type="transmembrane region" description="Helical" evidence="7">
    <location>
        <begin position="208"/>
        <end position="229"/>
    </location>
</feature>
<evidence type="ECO:0000313" key="8">
    <source>
        <dbReference type="EMBL" id="KAJ1166771.1"/>
    </source>
</evidence>
<evidence type="ECO:0000313" key="9">
    <source>
        <dbReference type="Proteomes" id="UP001066276"/>
    </source>
</evidence>
<feature type="transmembrane region" description="Helical" evidence="7">
    <location>
        <begin position="92"/>
        <end position="113"/>
    </location>
</feature>
<gene>
    <name evidence="8" type="ORF">NDU88_007167</name>
</gene>
<proteinExistence type="inferred from homology"/>
<feature type="transmembrane region" description="Helical" evidence="7">
    <location>
        <begin position="119"/>
        <end position="141"/>
    </location>
</feature>
<dbReference type="Pfam" id="PF04103">
    <property type="entry name" value="CD20"/>
    <property type="match status" value="1"/>
</dbReference>
<evidence type="ECO:0000256" key="2">
    <source>
        <dbReference type="ARBA" id="ARBA00009565"/>
    </source>
</evidence>
<evidence type="ECO:0000256" key="7">
    <source>
        <dbReference type="SAM" id="Phobius"/>
    </source>
</evidence>
<protein>
    <recommendedName>
        <fullName evidence="10">Membrane-spanning 4-domains subfamily A member 4A-like</fullName>
    </recommendedName>
</protein>
<name>A0AAV7SRP3_PLEWA</name>
<keyword evidence="5 7" id="KW-0472">Membrane</keyword>
<comment type="subcellular location">
    <subcellularLocation>
        <location evidence="1">Membrane</location>
        <topology evidence="1">Multi-pass membrane protein</topology>
    </subcellularLocation>
</comment>
<comment type="caution">
    <text evidence="8">The sequence shown here is derived from an EMBL/GenBank/DDBJ whole genome shotgun (WGS) entry which is preliminary data.</text>
</comment>
<reference evidence="8" key="1">
    <citation type="journal article" date="2022" name="bioRxiv">
        <title>Sequencing and chromosome-scale assembly of the giantPleurodeles waltlgenome.</title>
        <authorList>
            <person name="Brown T."/>
            <person name="Elewa A."/>
            <person name="Iarovenko S."/>
            <person name="Subramanian E."/>
            <person name="Araus A.J."/>
            <person name="Petzold A."/>
            <person name="Susuki M."/>
            <person name="Suzuki K.-i.T."/>
            <person name="Hayashi T."/>
            <person name="Toyoda A."/>
            <person name="Oliveira C."/>
            <person name="Osipova E."/>
            <person name="Leigh N.D."/>
            <person name="Simon A."/>
            <person name="Yun M.H."/>
        </authorList>
    </citation>
    <scope>NUCLEOTIDE SEQUENCE</scope>
    <source>
        <strain evidence="8">20211129_DDA</strain>
        <tissue evidence="8">Liver</tissue>
    </source>
</reference>
<evidence type="ECO:0000256" key="4">
    <source>
        <dbReference type="ARBA" id="ARBA00022989"/>
    </source>
</evidence>
<sequence length="282" mass="30528">MDPTFHRLKPYQDGENWSAVPETNIIPEGGTRHTNSLGMKQAMAGANGVLVITQVIPPTQQQQIQVGTSVFQSVLCQFPVPLQKFIKGEPKALGVAQILIGLIQFILGIILAISMGTIFSVGVIVGIPFWAGIFFIISGSLSTAAERNRNICLVKASLGMNIVSSVAAFLGFIFYAIDLGICSVYGWYSEGGHGGMYDDSARRFTQSFVAVVKGIEALLLLLVLVEFCISISTSVFGCKAVCRDSTSDMPVIIMQNEPRVEPTCPPVTPPPMYNEKDQYQCP</sequence>
<evidence type="ECO:0000256" key="1">
    <source>
        <dbReference type="ARBA" id="ARBA00004141"/>
    </source>
</evidence>
<dbReference type="AlphaFoldDB" id="A0AAV7SRP3"/>